<proteinExistence type="predicted"/>
<geneLocation type="plasmid" evidence="3 4">
    <name>AZOBR_p3</name>
</geneLocation>
<dbReference type="Proteomes" id="UP000007319">
    <property type="component" value="Plasmid AZOBR_p3"/>
</dbReference>
<evidence type="ECO:0000256" key="1">
    <source>
        <dbReference type="SAM" id="SignalP"/>
    </source>
</evidence>
<protein>
    <recommendedName>
        <fullName evidence="2">CHAT domain-containing protein</fullName>
    </recommendedName>
</protein>
<keyword evidence="3" id="KW-0614">Plasmid</keyword>
<keyword evidence="1" id="KW-0732">Signal</keyword>
<evidence type="ECO:0000259" key="2">
    <source>
        <dbReference type="Pfam" id="PF12770"/>
    </source>
</evidence>
<dbReference type="Pfam" id="PF12770">
    <property type="entry name" value="CHAT"/>
    <property type="match status" value="1"/>
</dbReference>
<feature type="domain" description="CHAT" evidence="2">
    <location>
        <begin position="456"/>
        <end position="726"/>
    </location>
</feature>
<reference evidence="3 4" key="1">
    <citation type="journal article" date="2011" name="PLoS Genet.">
        <title>Azospirillum genomes reveal transition of bacteria from aquatic to terrestrial environments.</title>
        <authorList>
            <person name="Wisniewski-Dye F."/>
            <person name="Borziak K."/>
            <person name="Khalsa-Moyers G."/>
            <person name="Alexandre G."/>
            <person name="Sukharnikov L.O."/>
            <person name="Wuichet K."/>
            <person name="Hurst G.B."/>
            <person name="McDonald W.H."/>
            <person name="Robertson J.S."/>
            <person name="Barbe V."/>
            <person name="Calteau A."/>
            <person name="Rouy Z."/>
            <person name="Mangenot S."/>
            <person name="Prigent-Combaret C."/>
            <person name="Normand P."/>
            <person name="Boyer M."/>
            <person name="Siguier P."/>
            <person name="Dessaux Y."/>
            <person name="Elmerich C."/>
            <person name="Condemine G."/>
            <person name="Krishnen G."/>
            <person name="Kennedy I."/>
            <person name="Paterson A.H."/>
            <person name="Gonzalez V."/>
            <person name="Mavingui P."/>
            <person name="Zhulin I.B."/>
        </authorList>
    </citation>
    <scope>NUCLEOTIDE SEQUENCE [LARGE SCALE GENOMIC DNA]</scope>
    <source>
        <strain evidence="3 4">Sp245</strain>
    </source>
</reference>
<dbReference type="EMBL" id="HE577330">
    <property type="protein sequence ID" value="CCD02528.1"/>
    <property type="molecule type" value="Genomic_DNA"/>
</dbReference>
<evidence type="ECO:0000313" key="4">
    <source>
        <dbReference type="Proteomes" id="UP000007319"/>
    </source>
</evidence>
<feature type="signal peptide" evidence="1">
    <location>
        <begin position="1"/>
        <end position="25"/>
    </location>
</feature>
<gene>
    <name evidence="3" type="ORF">AZOBR_p310270</name>
</gene>
<organism evidence="3 4">
    <name type="scientific">Azospirillum baldaniorum</name>
    <dbReference type="NCBI Taxonomy" id="1064539"/>
    <lineage>
        <taxon>Bacteria</taxon>
        <taxon>Pseudomonadati</taxon>
        <taxon>Pseudomonadota</taxon>
        <taxon>Alphaproteobacteria</taxon>
        <taxon>Rhodospirillales</taxon>
        <taxon>Azospirillaceae</taxon>
        <taxon>Azospirillum</taxon>
    </lineage>
</organism>
<dbReference type="AlphaFoldDB" id="A0A9P1JZ12"/>
<feature type="chain" id="PRO_5040247444" description="CHAT domain-containing protein" evidence="1">
    <location>
        <begin position="26"/>
        <end position="739"/>
    </location>
</feature>
<keyword evidence="4" id="KW-1185">Reference proteome</keyword>
<dbReference type="PROSITE" id="PS51257">
    <property type="entry name" value="PROKAR_LIPOPROTEIN"/>
    <property type="match status" value="1"/>
</dbReference>
<sequence length="739" mass="78581">MRCTAPWLGRLALPVLLLLSAPALAASCPDSNWWTAYKARMGGAAPAPVGGVSQPSPRHPACDEAADRLRGALWSAPASSGWPGWSEAALACASELDSRDRRLLAAAAAFDSIRAGCPPASVDALKASADTNRDRKAGFPDDTDAAFTVLLGIRSARAIERAGPAGSADDMASARMGFREALETRYRCATDGCRINVAFAKAHACLYLARMEDVAGPTAVEPGTAEACAAAQMGPLATLTDPVELNRATQRFLAANQPAAGTDDGPLERLASLRTRADAFAAAGKEEQARRALAYARELVAENRLAFVGDGAESDPRFRSLLDAVYDRSIRLAVDGRSGVAGMPEVLRILEDRRRIDLVRAFRSDCWFEPVPSPTSRRTTVWAPDAALRGDWIVVVSNIGGEVLTAAGAADSPSDLFDNGVTLLHRTPSLPVEEAVRDWRKGLDAEDAPPSLETIAANLSQTLFGPVAQGLLRAKPKRIIIVPDAWAARIPFSALPFGDRNTTIADAADLVVMPALDARLWPKEKALNKPPPRVLAGGLTERLTHSASEIRRIATLLDSVVLNETELTLRNLEAAARDRFDVLHIATHASFGGAGGPSITMGDGTTAGAADIETLVRMMRDPSGNALDLLTLSACETALGDGSGGKELGLLGMALRTGVRASVGTLWTVNKESTPELMTRFYEYMTMGCDKARALRLAQLDLKQGRVGHGAWRSPHHWAGFVFSGDWTALVDAPNCPLQ</sequence>
<name>A0A9P1JZ12_9PROT</name>
<accession>A0A9P1JZ12</accession>
<dbReference type="KEGG" id="abs:AZOBR_p310270"/>
<evidence type="ECO:0000313" key="3">
    <source>
        <dbReference type="EMBL" id="CCD02528.1"/>
    </source>
</evidence>
<dbReference type="InterPro" id="IPR024983">
    <property type="entry name" value="CHAT_dom"/>
</dbReference>